<accession>A0A1H2LHA8</accession>
<feature type="transmembrane region" description="Helical" evidence="1">
    <location>
        <begin position="115"/>
        <end position="137"/>
    </location>
</feature>
<dbReference type="STRING" id="546874.SAMN04488544_0083"/>
<feature type="transmembrane region" description="Helical" evidence="1">
    <location>
        <begin position="37"/>
        <end position="55"/>
    </location>
</feature>
<gene>
    <name evidence="2" type="ORF">SAMN04488544_0083</name>
</gene>
<organism evidence="2 3">
    <name type="scientific">Microlunatus sagamiharensis</name>
    <dbReference type="NCBI Taxonomy" id="546874"/>
    <lineage>
        <taxon>Bacteria</taxon>
        <taxon>Bacillati</taxon>
        <taxon>Actinomycetota</taxon>
        <taxon>Actinomycetes</taxon>
        <taxon>Propionibacteriales</taxon>
        <taxon>Propionibacteriaceae</taxon>
        <taxon>Microlunatus</taxon>
    </lineage>
</organism>
<dbReference type="OrthoDB" id="5115121at2"/>
<dbReference type="Proteomes" id="UP000198825">
    <property type="component" value="Chromosome I"/>
</dbReference>
<evidence type="ECO:0000313" key="2">
    <source>
        <dbReference type="EMBL" id="SDU79951.1"/>
    </source>
</evidence>
<evidence type="ECO:0000313" key="3">
    <source>
        <dbReference type="Proteomes" id="UP000198825"/>
    </source>
</evidence>
<keyword evidence="3" id="KW-1185">Reference proteome</keyword>
<keyword evidence="1" id="KW-1133">Transmembrane helix</keyword>
<sequence length="139" mass="15388">MIIWSRWGILVFVCIGLGIGTGALLDALVFRDRADTAFGMFVGIGLMAAAVYTYLLDRFVLTPHLDKPQQQFMLEPLPQRVGNQTHRPVPVIHPQTGRPVYVQPRSSLFFVPVRYWPYVLGGIGVLVTVVNAIGLIARG</sequence>
<keyword evidence="1" id="KW-0812">Transmembrane</keyword>
<proteinExistence type="predicted"/>
<dbReference type="RefSeq" id="WP_091072125.1">
    <property type="nucleotide sequence ID" value="NZ_LT629799.1"/>
</dbReference>
<name>A0A1H2LHA8_9ACTN</name>
<dbReference type="EMBL" id="LT629799">
    <property type="protein sequence ID" value="SDU79951.1"/>
    <property type="molecule type" value="Genomic_DNA"/>
</dbReference>
<keyword evidence="1" id="KW-0472">Membrane</keyword>
<reference evidence="3" key="1">
    <citation type="submission" date="2016-10" db="EMBL/GenBank/DDBJ databases">
        <authorList>
            <person name="Varghese N."/>
            <person name="Submissions S."/>
        </authorList>
    </citation>
    <scope>NUCLEOTIDE SEQUENCE [LARGE SCALE GENOMIC DNA]</scope>
    <source>
        <strain evidence="3">DSM 21743</strain>
    </source>
</reference>
<protein>
    <submittedName>
        <fullName evidence="2">Uncharacterized protein</fullName>
    </submittedName>
</protein>
<dbReference type="AlphaFoldDB" id="A0A1H2LHA8"/>
<evidence type="ECO:0000256" key="1">
    <source>
        <dbReference type="SAM" id="Phobius"/>
    </source>
</evidence>
<feature type="transmembrane region" description="Helical" evidence="1">
    <location>
        <begin position="6"/>
        <end position="25"/>
    </location>
</feature>